<keyword evidence="8 10" id="KW-0472">Membrane</keyword>
<dbReference type="SUPFAM" id="SSF103088">
    <property type="entry name" value="OmpA-like"/>
    <property type="match status" value="1"/>
</dbReference>
<dbReference type="RefSeq" id="WP_164212023.1">
    <property type="nucleotide sequence ID" value="NZ_JAAGSC010000043.1"/>
</dbReference>
<evidence type="ECO:0000256" key="12">
    <source>
        <dbReference type="SAM" id="SignalP"/>
    </source>
</evidence>
<dbReference type="EMBL" id="JAAGSC010000043">
    <property type="protein sequence ID" value="NDY96638.1"/>
    <property type="molecule type" value="Genomic_DNA"/>
</dbReference>
<dbReference type="PANTHER" id="PTHR30329">
    <property type="entry name" value="STATOR ELEMENT OF FLAGELLAR MOTOR COMPLEX"/>
    <property type="match status" value="1"/>
</dbReference>
<evidence type="ECO:0000259" key="13">
    <source>
        <dbReference type="PROSITE" id="PS51123"/>
    </source>
</evidence>
<feature type="region of interest" description="Disordered" evidence="11">
    <location>
        <begin position="296"/>
        <end position="319"/>
    </location>
</feature>
<dbReference type="Pfam" id="PF00691">
    <property type="entry name" value="OmpA"/>
    <property type="match status" value="1"/>
</dbReference>
<keyword evidence="3" id="KW-1134">Transmembrane beta strand</keyword>
<evidence type="ECO:0000313" key="14">
    <source>
        <dbReference type="EMBL" id="NDY96638.1"/>
    </source>
</evidence>
<evidence type="ECO:0000256" key="5">
    <source>
        <dbReference type="ARBA" id="ARBA00022729"/>
    </source>
</evidence>
<keyword evidence="5 12" id="KW-0732">Signal</keyword>
<dbReference type="GO" id="GO:0015288">
    <property type="term" value="F:porin activity"/>
    <property type="evidence" value="ECO:0007669"/>
    <property type="project" value="UniProtKB-KW"/>
</dbReference>
<accession>A0A845V0P9</accession>
<feature type="compositionally biased region" description="Pro residues" evidence="11">
    <location>
        <begin position="185"/>
        <end position="207"/>
    </location>
</feature>
<dbReference type="InterPro" id="IPR011250">
    <property type="entry name" value="OMP/PagP_B-barrel"/>
</dbReference>
<proteinExistence type="predicted"/>
<evidence type="ECO:0000256" key="7">
    <source>
        <dbReference type="ARBA" id="ARBA00023114"/>
    </source>
</evidence>
<keyword evidence="7" id="KW-0626">Porin</keyword>
<dbReference type="GO" id="GO:0009279">
    <property type="term" value="C:cell outer membrane"/>
    <property type="evidence" value="ECO:0007669"/>
    <property type="project" value="UniProtKB-SubCell"/>
</dbReference>
<dbReference type="GO" id="GO:0006811">
    <property type="term" value="P:monoatomic ion transport"/>
    <property type="evidence" value="ECO:0007669"/>
    <property type="project" value="UniProtKB-KW"/>
</dbReference>
<evidence type="ECO:0000313" key="15">
    <source>
        <dbReference type="Proteomes" id="UP000484885"/>
    </source>
</evidence>
<dbReference type="InterPro" id="IPR027385">
    <property type="entry name" value="Beta-barrel_OMP"/>
</dbReference>
<evidence type="ECO:0000256" key="8">
    <source>
        <dbReference type="ARBA" id="ARBA00023136"/>
    </source>
</evidence>
<evidence type="ECO:0000256" key="3">
    <source>
        <dbReference type="ARBA" id="ARBA00022452"/>
    </source>
</evidence>
<protein>
    <submittedName>
        <fullName evidence="14">OmpA family protein</fullName>
    </submittedName>
</protein>
<dbReference type="InterPro" id="IPR006665">
    <property type="entry name" value="OmpA-like"/>
</dbReference>
<keyword evidence="4" id="KW-0812">Transmembrane</keyword>
<evidence type="ECO:0000256" key="2">
    <source>
        <dbReference type="ARBA" id="ARBA00022448"/>
    </source>
</evidence>
<dbReference type="SUPFAM" id="SSF56925">
    <property type="entry name" value="OMPA-like"/>
    <property type="match status" value="1"/>
</dbReference>
<dbReference type="InterPro" id="IPR006664">
    <property type="entry name" value="OMP_bac"/>
</dbReference>
<dbReference type="GO" id="GO:0046930">
    <property type="term" value="C:pore complex"/>
    <property type="evidence" value="ECO:0007669"/>
    <property type="project" value="UniProtKB-KW"/>
</dbReference>
<keyword evidence="9" id="KW-0998">Cell outer membrane</keyword>
<evidence type="ECO:0000256" key="4">
    <source>
        <dbReference type="ARBA" id="ARBA00022692"/>
    </source>
</evidence>
<feature type="region of interest" description="Disordered" evidence="11">
    <location>
        <begin position="183"/>
        <end position="211"/>
    </location>
</feature>
<comment type="caution">
    <text evidence="14">The sequence shown here is derived from an EMBL/GenBank/DDBJ whole genome shotgun (WGS) entry which is preliminary data.</text>
</comment>
<comment type="subcellular location">
    <subcellularLocation>
        <location evidence="1">Cell outer membrane</location>
        <topology evidence="1">Multi-pass membrane protein</topology>
    </subcellularLocation>
</comment>
<keyword evidence="6" id="KW-0406">Ion transport</keyword>
<keyword evidence="2" id="KW-0813">Transport</keyword>
<gene>
    <name evidence="14" type="ORF">G3I74_12950</name>
</gene>
<dbReference type="Gene3D" id="2.40.160.20">
    <property type="match status" value="1"/>
</dbReference>
<name>A0A845V0P9_9GAMM</name>
<sequence length="332" mass="36723">MSMLTMAVGAVAMMSQAAVAETDFDDRWYISPAVGFARPHDDRLGDDGPYYGLSFGRFVTPQFSVDLRLDRYKTEFDEQTPGDSETIRLNSYGVVGRYHLDVGDAATRPYLLIAGGIQEHASYFDDGRDIYGSLGAGLAHRLNDRLSLRAELEGRYDNDRDTFNRSRGFIDILGTVALTVRLGELPPPPAPRSEPAPPPPPPAPAPEPEPEPEVIFEFDAMVTFELDSAELRSEAVAELNEAAALLNLHEELVRIEVAGHTCDLGPEAYNQGLSERRASAVRDYLVDEGDVDPDRLVISGYGEDRPKVPNTSTENRQQNRRVELVVLERSDD</sequence>
<dbReference type="CDD" id="cd07185">
    <property type="entry name" value="OmpA_C-like"/>
    <property type="match status" value="1"/>
</dbReference>
<dbReference type="Gene3D" id="3.30.1330.60">
    <property type="entry name" value="OmpA-like domain"/>
    <property type="match status" value="1"/>
</dbReference>
<dbReference type="Pfam" id="PF13505">
    <property type="entry name" value="OMP_b-brl"/>
    <property type="match status" value="1"/>
</dbReference>
<organism evidence="14 15">
    <name type="scientific">Wenzhouxiangella limi</name>
    <dbReference type="NCBI Taxonomy" id="2707351"/>
    <lineage>
        <taxon>Bacteria</taxon>
        <taxon>Pseudomonadati</taxon>
        <taxon>Pseudomonadota</taxon>
        <taxon>Gammaproteobacteria</taxon>
        <taxon>Chromatiales</taxon>
        <taxon>Wenzhouxiangellaceae</taxon>
        <taxon>Wenzhouxiangella</taxon>
    </lineage>
</organism>
<dbReference type="Proteomes" id="UP000484885">
    <property type="component" value="Unassembled WGS sequence"/>
</dbReference>
<dbReference type="PANTHER" id="PTHR30329:SF21">
    <property type="entry name" value="LIPOPROTEIN YIAD-RELATED"/>
    <property type="match status" value="1"/>
</dbReference>
<dbReference type="PROSITE" id="PS51123">
    <property type="entry name" value="OMPA_2"/>
    <property type="match status" value="1"/>
</dbReference>
<evidence type="ECO:0000256" key="1">
    <source>
        <dbReference type="ARBA" id="ARBA00004571"/>
    </source>
</evidence>
<dbReference type="InterPro" id="IPR036737">
    <property type="entry name" value="OmpA-like_sf"/>
</dbReference>
<dbReference type="AlphaFoldDB" id="A0A845V0P9"/>
<evidence type="ECO:0000256" key="10">
    <source>
        <dbReference type="PROSITE-ProRule" id="PRU00473"/>
    </source>
</evidence>
<feature type="chain" id="PRO_5032585177" evidence="12">
    <location>
        <begin position="21"/>
        <end position="332"/>
    </location>
</feature>
<evidence type="ECO:0000256" key="11">
    <source>
        <dbReference type="SAM" id="MobiDB-lite"/>
    </source>
</evidence>
<dbReference type="PRINTS" id="PR01021">
    <property type="entry name" value="OMPADOMAIN"/>
</dbReference>
<dbReference type="InterPro" id="IPR050330">
    <property type="entry name" value="Bact_OuterMem_StrucFunc"/>
</dbReference>
<feature type="domain" description="OmpA-like" evidence="13">
    <location>
        <begin position="211"/>
        <end position="330"/>
    </location>
</feature>
<reference evidence="14 15" key="1">
    <citation type="submission" date="2020-02" db="EMBL/GenBank/DDBJ databases">
        <authorList>
            <person name="Zhang X.-Y."/>
        </authorList>
    </citation>
    <scope>NUCLEOTIDE SEQUENCE [LARGE SCALE GENOMIC DNA]</scope>
    <source>
        <strain evidence="14 15">C33</strain>
    </source>
</reference>
<evidence type="ECO:0000256" key="6">
    <source>
        <dbReference type="ARBA" id="ARBA00023065"/>
    </source>
</evidence>
<evidence type="ECO:0000256" key="9">
    <source>
        <dbReference type="ARBA" id="ARBA00023237"/>
    </source>
</evidence>
<keyword evidence="15" id="KW-1185">Reference proteome</keyword>
<feature type="signal peptide" evidence="12">
    <location>
        <begin position="1"/>
        <end position="20"/>
    </location>
</feature>